<dbReference type="AlphaFoldDB" id="A0A6G0W204"/>
<keyword evidence="2" id="KW-1185">Reference proteome</keyword>
<dbReference type="Gene3D" id="3.60.10.10">
    <property type="entry name" value="Endonuclease/exonuclease/phosphatase"/>
    <property type="match status" value="1"/>
</dbReference>
<accession>A0A6G0W204</accession>
<proteinExistence type="predicted"/>
<dbReference type="EMBL" id="VUJU01009491">
    <property type="protein sequence ID" value="KAF0720009.1"/>
    <property type="molecule type" value="Genomic_DNA"/>
</dbReference>
<gene>
    <name evidence="1" type="ORF">FWK35_00032092</name>
</gene>
<organism evidence="1 2">
    <name type="scientific">Aphis craccivora</name>
    <name type="common">Cowpea aphid</name>
    <dbReference type="NCBI Taxonomy" id="307492"/>
    <lineage>
        <taxon>Eukaryota</taxon>
        <taxon>Metazoa</taxon>
        <taxon>Ecdysozoa</taxon>
        <taxon>Arthropoda</taxon>
        <taxon>Hexapoda</taxon>
        <taxon>Insecta</taxon>
        <taxon>Pterygota</taxon>
        <taxon>Neoptera</taxon>
        <taxon>Paraneoptera</taxon>
        <taxon>Hemiptera</taxon>
        <taxon>Sternorrhyncha</taxon>
        <taxon>Aphidomorpha</taxon>
        <taxon>Aphidoidea</taxon>
        <taxon>Aphididae</taxon>
        <taxon>Aphidini</taxon>
        <taxon>Aphis</taxon>
        <taxon>Aphis</taxon>
    </lineage>
</organism>
<evidence type="ECO:0000313" key="1">
    <source>
        <dbReference type="EMBL" id="KAF0720009.1"/>
    </source>
</evidence>
<dbReference type="InterPro" id="IPR036691">
    <property type="entry name" value="Endo/exonu/phosph_ase_sf"/>
</dbReference>
<dbReference type="OrthoDB" id="445826at2759"/>
<reference evidence="1 2" key="1">
    <citation type="submission" date="2019-08" db="EMBL/GenBank/DDBJ databases">
        <title>Whole genome of Aphis craccivora.</title>
        <authorList>
            <person name="Voronova N.V."/>
            <person name="Shulinski R.S."/>
            <person name="Bandarenka Y.V."/>
            <person name="Zhorov D.G."/>
            <person name="Warner D."/>
        </authorList>
    </citation>
    <scope>NUCLEOTIDE SEQUENCE [LARGE SCALE GENOMIC DNA]</scope>
    <source>
        <strain evidence="1">180601</strain>
        <tissue evidence="1">Whole Body</tissue>
    </source>
</reference>
<dbReference type="Proteomes" id="UP000478052">
    <property type="component" value="Unassembled WGS sequence"/>
</dbReference>
<comment type="caution">
    <text evidence="1">The sequence shown here is derived from an EMBL/GenBank/DDBJ whole genome shotgun (WGS) entry which is preliminary data.</text>
</comment>
<protein>
    <submittedName>
        <fullName evidence="1">Uncharacterized protein</fullName>
    </submittedName>
</protein>
<sequence length="90" mass="10214">MTRYHTILDNIETKFEVIALTEAWLSLDNISINNFAINGYTTYSTTNNKNQNDGVVVYLKDTLSDIIVTETNTQALTALEISFKMSKIDF</sequence>
<name>A0A6G0W204_APHCR</name>
<evidence type="ECO:0000313" key="2">
    <source>
        <dbReference type="Proteomes" id="UP000478052"/>
    </source>
</evidence>